<organism evidence="7 8">
    <name type="scientific">Tianweitania populi</name>
    <dbReference type="NCBI Taxonomy" id="1607949"/>
    <lineage>
        <taxon>Bacteria</taxon>
        <taxon>Pseudomonadati</taxon>
        <taxon>Pseudomonadota</taxon>
        <taxon>Alphaproteobacteria</taxon>
        <taxon>Hyphomicrobiales</taxon>
        <taxon>Phyllobacteriaceae</taxon>
        <taxon>Tianweitania</taxon>
    </lineage>
</organism>
<dbReference type="Pfam" id="PF01321">
    <property type="entry name" value="Creatinase_N"/>
    <property type="match status" value="1"/>
</dbReference>
<evidence type="ECO:0000256" key="1">
    <source>
        <dbReference type="ARBA" id="ARBA00008766"/>
    </source>
</evidence>
<dbReference type="CDD" id="cd01085">
    <property type="entry name" value="APP"/>
    <property type="match status" value="1"/>
</dbReference>
<dbReference type="InterPro" id="IPR036005">
    <property type="entry name" value="Creatinase/aminopeptidase-like"/>
</dbReference>
<feature type="domain" description="Creatinase N-terminal" evidence="5">
    <location>
        <begin position="17"/>
        <end position="152"/>
    </location>
</feature>
<dbReference type="FunFam" id="3.90.230.10:FF:000009">
    <property type="entry name" value="xaa-Pro aminopeptidase 2"/>
    <property type="match status" value="1"/>
</dbReference>
<name>A0A8J3DNW9_9HYPH</name>
<dbReference type="SUPFAM" id="SSF55920">
    <property type="entry name" value="Creatinase/aminopeptidase"/>
    <property type="match status" value="1"/>
</dbReference>
<feature type="domain" description="Peptidase M24" evidence="4">
    <location>
        <begin position="320"/>
        <end position="535"/>
    </location>
</feature>
<comment type="similarity">
    <text evidence="1">Belongs to the peptidase M24B family.</text>
</comment>
<keyword evidence="3" id="KW-0378">Hydrolase</keyword>
<reference evidence="7" key="2">
    <citation type="submission" date="2020-09" db="EMBL/GenBank/DDBJ databases">
        <authorList>
            <person name="Sun Q."/>
            <person name="Kim S."/>
        </authorList>
    </citation>
    <scope>NUCLEOTIDE SEQUENCE</scope>
    <source>
        <strain evidence="7">KCTC 42249</strain>
    </source>
</reference>
<keyword evidence="8" id="KW-1185">Reference proteome</keyword>
<evidence type="ECO:0000259" key="5">
    <source>
        <dbReference type="Pfam" id="PF01321"/>
    </source>
</evidence>
<evidence type="ECO:0000259" key="6">
    <source>
        <dbReference type="Pfam" id="PF16188"/>
    </source>
</evidence>
<evidence type="ECO:0000313" key="7">
    <source>
        <dbReference type="EMBL" id="GHD10885.1"/>
    </source>
</evidence>
<dbReference type="InterPro" id="IPR029149">
    <property type="entry name" value="Creatin/AminoP/Spt16_N"/>
</dbReference>
<dbReference type="Pfam" id="PF00557">
    <property type="entry name" value="Peptidase_M24"/>
    <property type="match status" value="1"/>
</dbReference>
<feature type="domain" description="Peptidase M24 C-terminal" evidence="6">
    <location>
        <begin position="547"/>
        <end position="606"/>
    </location>
</feature>
<dbReference type="GO" id="GO:0070006">
    <property type="term" value="F:metalloaminopeptidase activity"/>
    <property type="evidence" value="ECO:0007669"/>
    <property type="project" value="InterPro"/>
</dbReference>
<dbReference type="InterPro" id="IPR050422">
    <property type="entry name" value="X-Pro_aminopeptidase_P"/>
</dbReference>
<evidence type="ECO:0000259" key="4">
    <source>
        <dbReference type="Pfam" id="PF00557"/>
    </source>
</evidence>
<keyword evidence="7" id="KW-0645">Protease</keyword>
<dbReference type="GO" id="GO:0046872">
    <property type="term" value="F:metal ion binding"/>
    <property type="evidence" value="ECO:0007669"/>
    <property type="project" value="UniProtKB-KW"/>
</dbReference>
<dbReference type="InterPro" id="IPR033740">
    <property type="entry name" value="Pept_M24B"/>
</dbReference>
<proteinExistence type="inferred from homology"/>
<dbReference type="Pfam" id="PF16188">
    <property type="entry name" value="Peptidase_M24_C"/>
    <property type="match status" value="1"/>
</dbReference>
<reference evidence="7" key="1">
    <citation type="journal article" date="2014" name="Int. J. Syst. Evol. Microbiol.">
        <title>Complete genome sequence of Corynebacterium casei LMG S-19264T (=DSM 44701T), isolated from a smear-ripened cheese.</title>
        <authorList>
            <consortium name="US DOE Joint Genome Institute (JGI-PGF)"/>
            <person name="Walter F."/>
            <person name="Albersmeier A."/>
            <person name="Kalinowski J."/>
            <person name="Ruckert C."/>
        </authorList>
    </citation>
    <scope>NUCLEOTIDE SEQUENCE</scope>
    <source>
        <strain evidence="7">KCTC 42249</strain>
    </source>
</reference>
<dbReference type="Proteomes" id="UP000630142">
    <property type="component" value="Unassembled WGS sequence"/>
</dbReference>
<comment type="caution">
    <text evidence="7">The sequence shown here is derived from an EMBL/GenBank/DDBJ whole genome shotgun (WGS) entry which is preliminary data.</text>
</comment>
<keyword evidence="7" id="KW-0031">Aminopeptidase</keyword>
<dbReference type="InterPro" id="IPR000994">
    <property type="entry name" value="Pept_M24"/>
</dbReference>
<dbReference type="Pfam" id="PF16189">
    <property type="entry name" value="Creatinase_N_2"/>
    <property type="match status" value="1"/>
</dbReference>
<dbReference type="SUPFAM" id="SSF53092">
    <property type="entry name" value="Creatinase/prolidase N-terminal domain"/>
    <property type="match status" value="2"/>
</dbReference>
<accession>A0A8J3DNW9</accession>
<dbReference type="AlphaFoldDB" id="A0A8J3DNW9"/>
<sequence length="608" mass="66919">MFQSFESLTDPSQGRERVAKLRRLMEETGVDGFLVPRADEHQGEYVPPRAERLQWLTGFTGSAGIALILKSIALIFVDGRYTLQVRNQADPQTFGFESLVDSPPPIWIEQNLERGTRLGFDPWLHTVAEVRTLRQAVEQRGASLVAVDNLVDLIWDDQPEPPLGRAAIQPEAYAGELAKNKLPRLAARVRDTGIDATVLTDPSSVAWAFNIRGSDVLHTPLSLSFAILPAEGLPQLFIDERKLDIETKAYLTQLCDLRAPTDLEGALAKLSKNAVIGLDFGLAAEKLRLIVEDNGGRVVPLADPARLPRATKNAAELEGSRAAHRRDGAAIVNFLHWVEQQQGGKVDEITTVEKLEGFRRTAGDEAQMPLRDISFDTISGSGPNGAIMHYRVTRKTNRVLEQNELYLVDSGAQYQDGTTDITRTTIIGTPTAEMIRYYTIVLKGLIAISLLRFPAGTRGCDIDAVARLNHWKAGLDFAHGTGHGVGSYLAVHEGPQRIAKTGTEKLLAGMILSNEPGYYKPGSYGIRLENLIVVEAAADVDGGDIPMHSFETLTLCPFERRLIDPSVLAVEERNWLDTYHAWVQRELGSLVSGDAAKWLEEKTQPLEG</sequence>
<dbReference type="PANTHER" id="PTHR43763">
    <property type="entry name" value="XAA-PRO AMINOPEPTIDASE 1"/>
    <property type="match status" value="1"/>
</dbReference>
<dbReference type="Gene3D" id="3.40.350.10">
    <property type="entry name" value="Creatinase/prolidase N-terminal domain"/>
    <property type="match status" value="2"/>
</dbReference>
<dbReference type="Gene3D" id="3.90.230.10">
    <property type="entry name" value="Creatinase/methionine aminopeptidase superfamily"/>
    <property type="match status" value="1"/>
</dbReference>
<protein>
    <submittedName>
        <fullName evidence="7">Xaa-Pro aminopeptidase</fullName>
    </submittedName>
</protein>
<gene>
    <name evidence="7" type="ORF">GCM10016234_13400</name>
</gene>
<evidence type="ECO:0000256" key="3">
    <source>
        <dbReference type="ARBA" id="ARBA00022801"/>
    </source>
</evidence>
<dbReference type="EMBL" id="BMZQ01000001">
    <property type="protein sequence ID" value="GHD10885.1"/>
    <property type="molecule type" value="Genomic_DNA"/>
</dbReference>
<dbReference type="RefSeq" id="WP_189502686.1">
    <property type="nucleotide sequence ID" value="NZ_BMZQ01000001.1"/>
</dbReference>
<dbReference type="PANTHER" id="PTHR43763:SF6">
    <property type="entry name" value="XAA-PRO AMINOPEPTIDASE 1"/>
    <property type="match status" value="1"/>
</dbReference>
<dbReference type="InterPro" id="IPR032416">
    <property type="entry name" value="Peptidase_M24_C"/>
</dbReference>
<keyword evidence="2" id="KW-0479">Metal-binding</keyword>
<dbReference type="InterPro" id="IPR000587">
    <property type="entry name" value="Creatinase_N"/>
</dbReference>
<evidence type="ECO:0000313" key="8">
    <source>
        <dbReference type="Proteomes" id="UP000630142"/>
    </source>
</evidence>
<dbReference type="GO" id="GO:0005737">
    <property type="term" value="C:cytoplasm"/>
    <property type="evidence" value="ECO:0007669"/>
    <property type="project" value="UniProtKB-ARBA"/>
</dbReference>
<evidence type="ECO:0000256" key="2">
    <source>
        <dbReference type="ARBA" id="ARBA00022723"/>
    </source>
</evidence>